<comment type="caution">
    <text evidence="1">The sequence shown here is derived from an EMBL/GenBank/DDBJ whole genome shotgun (WGS) entry which is preliminary data.</text>
</comment>
<feature type="non-terminal residue" evidence="1">
    <location>
        <position position="1"/>
    </location>
</feature>
<dbReference type="OrthoDB" id="6783841at2759"/>
<dbReference type="AlphaFoldDB" id="A0A8K0FZK3"/>
<accession>A0A8K0FZK3</accession>
<dbReference type="EMBL" id="VTPC01087753">
    <property type="protein sequence ID" value="KAF2886410.1"/>
    <property type="molecule type" value="Genomic_DNA"/>
</dbReference>
<keyword evidence="2" id="KW-1185">Reference proteome</keyword>
<reference evidence="1" key="1">
    <citation type="submission" date="2019-08" db="EMBL/GenBank/DDBJ databases">
        <title>The genome of the North American firefly Photinus pyralis.</title>
        <authorList>
            <consortium name="Photinus pyralis genome working group"/>
            <person name="Fallon T.R."/>
            <person name="Sander Lower S.E."/>
            <person name="Weng J.-K."/>
        </authorList>
    </citation>
    <scope>NUCLEOTIDE SEQUENCE</scope>
    <source>
        <strain evidence="1">TRF0915ILg1</strain>
        <tissue evidence="1">Whole body</tissue>
    </source>
</reference>
<gene>
    <name evidence="1" type="ORF">ILUMI_19758</name>
</gene>
<evidence type="ECO:0000313" key="2">
    <source>
        <dbReference type="Proteomes" id="UP000801492"/>
    </source>
</evidence>
<name>A0A8K0FZK3_IGNLU</name>
<evidence type="ECO:0000313" key="1">
    <source>
        <dbReference type="EMBL" id="KAF2886410.1"/>
    </source>
</evidence>
<organism evidence="1 2">
    <name type="scientific">Ignelater luminosus</name>
    <name type="common">Cucubano</name>
    <name type="synonym">Pyrophorus luminosus</name>
    <dbReference type="NCBI Taxonomy" id="2038154"/>
    <lineage>
        <taxon>Eukaryota</taxon>
        <taxon>Metazoa</taxon>
        <taxon>Ecdysozoa</taxon>
        <taxon>Arthropoda</taxon>
        <taxon>Hexapoda</taxon>
        <taxon>Insecta</taxon>
        <taxon>Pterygota</taxon>
        <taxon>Neoptera</taxon>
        <taxon>Endopterygota</taxon>
        <taxon>Coleoptera</taxon>
        <taxon>Polyphaga</taxon>
        <taxon>Elateriformia</taxon>
        <taxon>Elateroidea</taxon>
        <taxon>Elateridae</taxon>
        <taxon>Agrypninae</taxon>
        <taxon>Pyrophorini</taxon>
        <taxon>Ignelater</taxon>
    </lineage>
</organism>
<proteinExistence type="predicted"/>
<sequence>MKDAAKEEAEHAKSVNSADSNGILLVSVVAESCWSKRTIQAIVAKFMRDKRINFALSKSYQPKCAAEVVSFNTKRPHYELHKHMYGNSPSKYIKQLEMQRLRKNQLRKKQLRNGTKNIIANSKSDGDYGESFADALSRIEINTKETIDTETNLDVLSMVPNINDEPSIAEQDEISSVNEDFDEQSGNIQHKCVENSVFTMPISDKPENHFNNRIILKLGDQYNVKYPRPFGKHYYEVTIRQGNELETINKLLRYRGSKNFI</sequence>
<dbReference type="Proteomes" id="UP000801492">
    <property type="component" value="Unassembled WGS sequence"/>
</dbReference>
<protein>
    <submittedName>
        <fullName evidence="1">Uncharacterized protein</fullName>
    </submittedName>
</protein>